<dbReference type="EMBL" id="MT457881">
    <property type="protein sequence ID" value="QTZ20021.1"/>
    <property type="molecule type" value="Genomic_DNA"/>
</dbReference>
<dbReference type="Gene3D" id="3.40.1310.20">
    <property type="match status" value="1"/>
</dbReference>
<organism evidence="1 2">
    <name type="scientific">Raccoon dog stool-associated smacovirus 4</name>
    <dbReference type="NCBI Taxonomy" id="2829092"/>
    <lineage>
        <taxon>Viruses</taxon>
        <taxon>Monodnaviria</taxon>
        <taxon>Shotokuvirae</taxon>
        <taxon>Cressdnaviricota</taxon>
        <taxon>Arfiviricetes</taxon>
        <taxon>Cremevirales</taxon>
        <taxon>Smacoviridae</taxon>
    </lineage>
</organism>
<proteinExistence type="predicted"/>
<accession>A0AAE7UUI3</accession>
<name>A0AAE7UUI3_9VIRU</name>
<keyword evidence="2" id="KW-1185">Reference proteome</keyword>
<sequence>MDTYVMTIPRTVPKRALKVMIDVNDCKKWIIGKETGKNGYEHWQVRLQTSNGEFFMWIKQHIPTAHVEQSTADWSYSYEAKEGKHWKDNDTNEVLIQRFGKLTDRQKGVIKALGRTNDREIVCWVDLEGNHGKSWLIGHLWETGQAHVCQSQDTVKGMVQDIASDYIKHGWRPIVVIDLPRTWKWTTDLYCAIERIKDGLIKDTRYSSSTINIKGIKVLVCTNSYPKLDKLSEDRWVLIVERGGRAPFS</sequence>
<dbReference type="Proteomes" id="UP001269254">
    <property type="component" value="Segment"/>
</dbReference>
<evidence type="ECO:0000313" key="2">
    <source>
        <dbReference type="Proteomes" id="UP001269254"/>
    </source>
</evidence>
<protein>
    <submittedName>
        <fullName evidence="1">Replication-associated protein</fullName>
    </submittedName>
</protein>
<evidence type="ECO:0000313" key="1">
    <source>
        <dbReference type="EMBL" id="QTZ20021.1"/>
    </source>
</evidence>
<reference evidence="1" key="1">
    <citation type="submission" date="2020-05" db="EMBL/GenBank/DDBJ databases">
        <authorList>
            <person name="Yang S."/>
            <person name="Zhang W."/>
        </authorList>
    </citation>
    <scope>NUCLEOTIDE SEQUENCE</scope>
    <source>
        <strain evidence="1">CJY7</strain>
    </source>
</reference>